<dbReference type="GO" id="GO:0004364">
    <property type="term" value="F:glutathione transferase activity"/>
    <property type="evidence" value="ECO:0007669"/>
    <property type="project" value="TreeGrafter"/>
</dbReference>
<protein>
    <submittedName>
        <fullName evidence="4">Glutathione S-transferase domain protein</fullName>
    </submittedName>
</protein>
<evidence type="ECO:0000259" key="3">
    <source>
        <dbReference type="PROSITE" id="PS50405"/>
    </source>
</evidence>
<dbReference type="STRING" id="395965.Msil_3681"/>
<evidence type="ECO:0000313" key="4">
    <source>
        <dbReference type="EMBL" id="ACK52565.1"/>
    </source>
</evidence>
<sequence length="230" mass="26380">MITLYHHPLCAHSRFVRLLLGEYGIEPRLIEEDSFERRRDFLILDPAGQTPVLIEHPSVVVPGAATIAEYFDETRGVSLGKHRLLPEDPLSRVEVRRLSDWFGQKFFREVTDWLVTEKVYKRFRPRERGGGAPDMDLVRAARANIRTHLRYIEYLAGGRKWLAGERLSHADLAAAAQLSCVDFLGDVPWEDYETAKLWYSKVKSRPAFRSLLADRLPGMSPAPVYADLDF</sequence>
<dbReference type="eggNOG" id="COG0625">
    <property type="taxonomic scope" value="Bacteria"/>
</dbReference>
<gene>
    <name evidence="4" type="ordered locus">Msil_3681</name>
</gene>
<dbReference type="CDD" id="cd00299">
    <property type="entry name" value="GST_C_family"/>
    <property type="match status" value="1"/>
</dbReference>
<dbReference type="InterPro" id="IPR036282">
    <property type="entry name" value="Glutathione-S-Trfase_C_sf"/>
</dbReference>
<dbReference type="PROSITE" id="PS50404">
    <property type="entry name" value="GST_NTER"/>
    <property type="match status" value="1"/>
</dbReference>
<organism evidence="4 5">
    <name type="scientific">Methylocella silvestris (strain DSM 15510 / CIP 108128 / LMG 27833 / NCIMB 13906 / BL2)</name>
    <dbReference type="NCBI Taxonomy" id="395965"/>
    <lineage>
        <taxon>Bacteria</taxon>
        <taxon>Pseudomonadati</taxon>
        <taxon>Pseudomonadota</taxon>
        <taxon>Alphaproteobacteria</taxon>
        <taxon>Hyphomicrobiales</taxon>
        <taxon>Beijerinckiaceae</taxon>
        <taxon>Methylocella</taxon>
    </lineage>
</organism>
<dbReference type="PANTHER" id="PTHR43969">
    <property type="entry name" value="GLUTATHIONE S TRANSFERASE D10, ISOFORM A-RELATED"/>
    <property type="match status" value="1"/>
</dbReference>
<evidence type="ECO:0000256" key="1">
    <source>
        <dbReference type="ARBA" id="ARBA00011738"/>
    </source>
</evidence>
<keyword evidence="4" id="KW-0808">Transferase</keyword>
<dbReference type="InterPro" id="IPR036249">
    <property type="entry name" value="Thioredoxin-like_sf"/>
</dbReference>
<dbReference type="InterPro" id="IPR004045">
    <property type="entry name" value="Glutathione_S-Trfase_N"/>
</dbReference>
<dbReference type="GO" id="GO:0006749">
    <property type="term" value="P:glutathione metabolic process"/>
    <property type="evidence" value="ECO:0007669"/>
    <property type="project" value="TreeGrafter"/>
</dbReference>
<dbReference type="HOGENOM" id="CLU_011226_5_3_5"/>
<dbReference type="AlphaFoldDB" id="B8EJ73"/>
<evidence type="ECO:0000313" key="5">
    <source>
        <dbReference type="Proteomes" id="UP000002257"/>
    </source>
</evidence>
<reference evidence="4 5" key="1">
    <citation type="journal article" date="2010" name="J. Bacteriol.">
        <title>Complete genome sequence of the aerobic facultative methanotroph Methylocella silvestris BL2.</title>
        <authorList>
            <person name="Chen Y."/>
            <person name="Crombie A."/>
            <person name="Rahman M.T."/>
            <person name="Dedysh S.N."/>
            <person name="Liesack W."/>
            <person name="Stott M.B."/>
            <person name="Alam M."/>
            <person name="Theisen A.R."/>
            <person name="Murrell J.C."/>
            <person name="Dunfield P.F."/>
        </authorList>
    </citation>
    <scope>NUCLEOTIDE SEQUENCE [LARGE SCALE GENOMIC DNA]</scope>
    <source>
        <strain evidence="5">DSM 15510 / CIP 108128 / LMG 27833 / NCIMB 13906 / BL2</strain>
    </source>
</reference>
<name>B8EJ73_METSB</name>
<keyword evidence="5" id="KW-1185">Reference proteome</keyword>
<proteinExistence type="predicted"/>
<dbReference type="Pfam" id="PF13417">
    <property type="entry name" value="GST_N_3"/>
    <property type="match status" value="1"/>
</dbReference>
<dbReference type="PROSITE" id="PS50405">
    <property type="entry name" value="GST_CTER"/>
    <property type="match status" value="1"/>
</dbReference>
<dbReference type="Proteomes" id="UP000002257">
    <property type="component" value="Chromosome"/>
</dbReference>
<comment type="subunit">
    <text evidence="1">Homodimer.</text>
</comment>
<dbReference type="PANTHER" id="PTHR43969:SF9">
    <property type="entry name" value="GLUTATHIONE S TRANSFERASE D10, ISOFORM A-RELATED"/>
    <property type="match status" value="1"/>
</dbReference>
<dbReference type="Gene3D" id="1.20.1050.10">
    <property type="match status" value="1"/>
</dbReference>
<dbReference type="EMBL" id="CP001280">
    <property type="protein sequence ID" value="ACK52565.1"/>
    <property type="molecule type" value="Genomic_DNA"/>
</dbReference>
<dbReference type="SUPFAM" id="SSF52833">
    <property type="entry name" value="Thioredoxin-like"/>
    <property type="match status" value="1"/>
</dbReference>
<dbReference type="RefSeq" id="WP_012592633.1">
    <property type="nucleotide sequence ID" value="NC_011666.1"/>
</dbReference>
<evidence type="ECO:0000259" key="2">
    <source>
        <dbReference type="PROSITE" id="PS50404"/>
    </source>
</evidence>
<dbReference type="KEGG" id="msl:Msil_3681"/>
<dbReference type="Gene3D" id="3.40.30.10">
    <property type="entry name" value="Glutaredoxin"/>
    <property type="match status" value="1"/>
</dbReference>
<dbReference type="InterPro" id="IPR004046">
    <property type="entry name" value="GST_C"/>
</dbReference>
<feature type="domain" description="GST C-terminal" evidence="3">
    <location>
        <begin position="88"/>
        <end position="225"/>
    </location>
</feature>
<dbReference type="OrthoDB" id="9794721at2"/>
<dbReference type="Pfam" id="PF00043">
    <property type="entry name" value="GST_C"/>
    <property type="match status" value="1"/>
</dbReference>
<feature type="domain" description="GST N-terminal" evidence="2">
    <location>
        <begin position="1"/>
        <end position="79"/>
    </location>
</feature>
<dbReference type="InterPro" id="IPR010987">
    <property type="entry name" value="Glutathione-S-Trfase_C-like"/>
</dbReference>
<dbReference type="SUPFAM" id="SSF47616">
    <property type="entry name" value="GST C-terminal domain-like"/>
    <property type="match status" value="1"/>
</dbReference>
<accession>B8EJ73</accession>